<dbReference type="NCBIfam" id="TIGR01662">
    <property type="entry name" value="HAD-SF-IIIA"/>
    <property type="match status" value="1"/>
</dbReference>
<dbReference type="PANTHER" id="PTHR19288:SF25">
    <property type="entry name" value="PHOSPHATIDYLGLYCEROPHOSPHATASE GEP4, MITOCHONDRIAL"/>
    <property type="match status" value="1"/>
</dbReference>
<reference evidence="1 2" key="1">
    <citation type="journal article" date="2023" name="Elife">
        <title>Identification of key yeast species and microbe-microbe interactions impacting larval growth of Drosophila in the wild.</title>
        <authorList>
            <person name="Mure A."/>
            <person name="Sugiura Y."/>
            <person name="Maeda R."/>
            <person name="Honda K."/>
            <person name="Sakurai N."/>
            <person name="Takahashi Y."/>
            <person name="Watada M."/>
            <person name="Katoh T."/>
            <person name="Gotoh A."/>
            <person name="Gotoh Y."/>
            <person name="Taniguchi I."/>
            <person name="Nakamura K."/>
            <person name="Hayashi T."/>
            <person name="Katayama T."/>
            <person name="Uemura T."/>
            <person name="Hattori Y."/>
        </authorList>
    </citation>
    <scope>NUCLEOTIDE SEQUENCE [LARGE SCALE GENOMIC DNA]</scope>
    <source>
        <strain evidence="1 2">SB-73</strain>
    </source>
</reference>
<evidence type="ECO:0000313" key="1">
    <source>
        <dbReference type="EMBL" id="GMM51069.1"/>
    </source>
</evidence>
<dbReference type="InterPro" id="IPR010021">
    <property type="entry name" value="PGPP1/Gep4"/>
</dbReference>
<comment type="caution">
    <text evidence="1">The sequence shown here is derived from an EMBL/GenBank/DDBJ whole genome shotgun (WGS) entry which is preliminary data.</text>
</comment>
<name>A0AAV5RHL0_STABA</name>
<dbReference type="InterPro" id="IPR027706">
    <property type="entry name" value="PGP_Pase"/>
</dbReference>
<dbReference type="GO" id="GO:0032049">
    <property type="term" value="P:cardiolipin biosynthetic process"/>
    <property type="evidence" value="ECO:0007669"/>
    <property type="project" value="TreeGrafter"/>
</dbReference>
<dbReference type="GO" id="GO:0005739">
    <property type="term" value="C:mitochondrion"/>
    <property type="evidence" value="ECO:0007669"/>
    <property type="project" value="TreeGrafter"/>
</dbReference>
<dbReference type="PANTHER" id="PTHR19288">
    <property type="entry name" value="4-NITROPHENYLPHOSPHATASE-RELATED"/>
    <property type="match status" value="1"/>
</dbReference>
<organism evidence="1 2">
    <name type="scientific">Starmerella bacillaris</name>
    <name type="common">Yeast</name>
    <name type="synonym">Candida zemplinina</name>
    <dbReference type="NCBI Taxonomy" id="1247836"/>
    <lineage>
        <taxon>Eukaryota</taxon>
        <taxon>Fungi</taxon>
        <taxon>Dikarya</taxon>
        <taxon>Ascomycota</taxon>
        <taxon>Saccharomycotina</taxon>
        <taxon>Dipodascomycetes</taxon>
        <taxon>Dipodascales</taxon>
        <taxon>Trichomonascaceae</taxon>
        <taxon>Starmerella</taxon>
    </lineage>
</organism>
<accession>A0AAV5RHL0</accession>
<dbReference type="SUPFAM" id="SSF56784">
    <property type="entry name" value="HAD-like"/>
    <property type="match status" value="1"/>
</dbReference>
<dbReference type="Gene3D" id="3.40.50.1000">
    <property type="entry name" value="HAD superfamily/HAD-like"/>
    <property type="match status" value="1"/>
</dbReference>
<dbReference type="GO" id="GO:0008962">
    <property type="term" value="F:phosphatidylglycerophosphatase activity"/>
    <property type="evidence" value="ECO:0007669"/>
    <property type="project" value="InterPro"/>
</dbReference>
<protein>
    <submittedName>
        <fullName evidence="1">Phosphatidylglycerophosphatase</fullName>
    </submittedName>
</protein>
<dbReference type="AlphaFoldDB" id="A0AAV5RHL0"/>
<gene>
    <name evidence="1" type="ORF">DASB73_020270</name>
</gene>
<dbReference type="InterPro" id="IPR023214">
    <property type="entry name" value="HAD_sf"/>
</dbReference>
<dbReference type="NCBIfam" id="TIGR01668">
    <property type="entry name" value="YqeG_hyp_ppase"/>
    <property type="match status" value="1"/>
</dbReference>
<sequence length="177" mass="20213">MLLQQIKYALSTTLFHRERLRPTYIIPNFKCLKIPPTVKFVILDKDNCFARPHETSVLPEFKPAFDSIINKVDTCILSNEAGDATADKDNKLARKLENSTGVKVLRHKKKKPLCYDEIFNQIPCKPSEVLVVGDRLYTDVVFANLLGAQSVWIAPGVHPGYLNKLEIYMYNKFKSNI</sequence>
<dbReference type="InterPro" id="IPR036412">
    <property type="entry name" value="HAD-like_sf"/>
</dbReference>
<dbReference type="Proteomes" id="UP001362899">
    <property type="component" value="Unassembled WGS sequence"/>
</dbReference>
<proteinExistence type="predicted"/>
<keyword evidence="2" id="KW-1185">Reference proteome</keyword>
<evidence type="ECO:0000313" key="2">
    <source>
        <dbReference type="Proteomes" id="UP001362899"/>
    </source>
</evidence>
<dbReference type="EMBL" id="BTGC01000003">
    <property type="protein sequence ID" value="GMM51069.1"/>
    <property type="molecule type" value="Genomic_DNA"/>
</dbReference>
<dbReference type="Pfam" id="PF09419">
    <property type="entry name" value="PGP_phosphatase"/>
    <property type="match status" value="1"/>
</dbReference>
<dbReference type="InterPro" id="IPR006549">
    <property type="entry name" value="HAD-SF_hydro_IIIA"/>
</dbReference>